<accession>A0A066WK70</accession>
<dbReference type="EC" id="5.2.1.8" evidence="7"/>
<keyword evidence="10" id="KW-1185">Reference proteome</keyword>
<dbReference type="PANTHER" id="PTHR10012:SF0">
    <property type="entry name" value="SERINE_THREONINE-PROTEIN PHOSPHATASE 2A ACTIVATOR"/>
    <property type="match status" value="1"/>
</dbReference>
<dbReference type="OMA" id="FRIWHEL"/>
<evidence type="ECO:0000256" key="6">
    <source>
        <dbReference type="ARBA" id="ARBA00023235"/>
    </source>
</evidence>
<sequence length="554" mass="59925">MSKLSRSFGRPSYPTLPVDLRRNKIDNPAALPPLADLALIDVKDDSILTSISPPVKRIYLEEDVQIWQRSHAHHQLLLFLAQVAQACIGKATVCPQKHDTQSPSAAVLSLIELLERVDALTQEIKPLDTPQRFGNLAFRTWGQRLEEEAEGLHKQLLPSELHAFIPELAAYFLGAFGSFVRLDYGSGHELSFAAWLCFLRRLGFLHEGDEEAIGLRIIPRYLQVVWNLQDAYKLEPAGSHGVWGLDDYQFVPYIVGAAQLAAQDEYRPSQISSVSHRAVSQTQKHVPPQDLLAFVPNVGPASMTRNSAPLRSVDGPSSSSPQPTSRVTPESPPPFANLFTSSIARIHLLKKGPFAEHSPLLNDLSGSVPNWVKMHNGMLKMYDAECLGKRPVVQHFLFGPTCFKWEGPVRQPSTSNMEQTPRPNGCNDAPADAPNIQVFSLTGAPWAAQPPRMGIGSAPRLPPLTIAHIGGGSSAAVPPPSVLWAASSAPHARTGVPIVSPVAAPWTAASSRVRPVERNPTTLGGTSSAAIATSPFSALPPATPSQPRAKPGNG</sequence>
<evidence type="ECO:0000313" key="9">
    <source>
        <dbReference type="EMBL" id="KDN52963.1"/>
    </source>
</evidence>
<feature type="region of interest" description="Disordered" evidence="8">
    <location>
        <begin position="513"/>
        <end position="554"/>
    </location>
</feature>
<evidence type="ECO:0000256" key="5">
    <source>
        <dbReference type="ARBA" id="ARBA00023110"/>
    </source>
</evidence>
<evidence type="ECO:0000256" key="8">
    <source>
        <dbReference type="SAM" id="MobiDB-lite"/>
    </source>
</evidence>
<dbReference type="RefSeq" id="XP_013245802.1">
    <property type="nucleotide sequence ID" value="XM_013390348.1"/>
</dbReference>
<organism evidence="9 10">
    <name type="scientific">Tilletiaria anomala (strain ATCC 24038 / CBS 436.72 / UBC 951)</name>
    <dbReference type="NCBI Taxonomy" id="1037660"/>
    <lineage>
        <taxon>Eukaryota</taxon>
        <taxon>Fungi</taxon>
        <taxon>Dikarya</taxon>
        <taxon>Basidiomycota</taxon>
        <taxon>Ustilaginomycotina</taxon>
        <taxon>Exobasidiomycetes</taxon>
        <taxon>Georgefischeriales</taxon>
        <taxon>Tilletiariaceae</taxon>
        <taxon>Tilletiaria</taxon>
    </lineage>
</organism>
<dbReference type="GO" id="GO:0005737">
    <property type="term" value="C:cytoplasm"/>
    <property type="evidence" value="ECO:0007669"/>
    <property type="project" value="UniProtKB-SubCell"/>
</dbReference>
<dbReference type="GO" id="GO:0005634">
    <property type="term" value="C:nucleus"/>
    <property type="evidence" value="ECO:0007669"/>
    <property type="project" value="TreeGrafter"/>
</dbReference>
<feature type="region of interest" description="Disordered" evidence="8">
    <location>
        <begin position="305"/>
        <end position="334"/>
    </location>
</feature>
<evidence type="ECO:0000256" key="3">
    <source>
        <dbReference type="ARBA" id="ARBA00011019"/>
    </source>
</evidence>
<evidence type="ECO:0000256" key="4">
    <source>
        <dbReference type="ARBA" id="ARBA00022490"/>
    </source>
</evidence>
<comment type="similarity">
    <text evidence="3 7">Belongs to the PTPA-type PPIase family.</text>
</comment>
<dbReference type="Pfam" id="PF03095">
    <property type="entry name" value="PTPA"/>
    <property type="match status" value="1"/>
</dbReference>
<dbReference type="InterPro" id="IPR004327">
    <property type="entry name" value="Phstyr_phstse_ac"/>
</dbReference>
<dbReference type="HOGENOM" id="CLU_030733_1_2_1"/>
<dbReference type="PANTHER" id="PTHR10012">
    <property type="entry name" value="SERINE/THREONINE-PROTEIN PHOSPHATASE 2A REGULATORY SUBUNIT B"/>
    <property type="match status" value="1"/>
</dbReference>
<dbReference type="Proteomes" id="UP000027361">
    <property type="component" value="Unassembled WGS sequence"/>
</dbReference>
<evidence type="ECO:0000256" key="7">
    <source>
        <dbReference type="RuleBase" id="RU361210"/>
    </source>
</evidence>
<proteinExistence type="inferred from homology"/>
<reference evidence="9 10" key="1">
    <citation type="submission" date="2014-05" db="EMBL/GenBank/DDBJ databases">
        <title>Draft genome sequence of a rare smut relative, Tilletiaria anomala UBC 951.</title>
        <authorList>
            <consortium name="DOE Joint Genome Institute"/>
            <person name="Toome M."/>
            <person name="Kuo A."/>
            <person name="Henrissat B."/>
            <person name="Lipzen A."/>
            <person name="Tritt A."/>
            <person name="Yoshinaga Y."/>
            <person name="Zane M."/>
            <person name="Barry K."/>
            <person name="Grigoriev I.V."/>
            <person name="Spatafora J.W."/>
            <person name="Aimea M.C."/>
        </authorList>
    </citation>
    <scope>NUCLEOTIDE SEQUENCE [LARGE SCALE GENOMIC DNA]</scope>
    <source>
        <strain evidence="9 10">UBC 951</strain>
    </source>
</reference>
<protein>
    <recommendedName>
        <fullName evidence="7">Serine/threonine-protein phosphatase 2A activator</fullName>
        <ecNumber evidence="7">5.2.1.8</ecNumber>
    </recommendedName>
    <alternativeName>
        <fullName evidence="7">Phosphotyrosyl phosphatase activator</fullName>
    </alternativeName>
</protein>
<dbReference type="InterPro" id="IPR037218">
    <property type="entry name" value="PTPA_sf"/>
</dbReference>
<dbReference type="GeneID" id="25263619"/>
<dbReference type="Gene3D" id="1.20.120.1150">
    <property type="match status" value="1"/>
</dbReference>
<comment type="function">
    <text evidence="7">PPIases accelerate the folding of proteins. It catalyzes the cis-trans isomerization of proline imidic peptide bonds in oligopeptides.</text>
</comment>
<dbReference type="GO" id="GO:0008160">
    <property type="term" value="F:protein tyrosine phosphatase activator activity"/>
    <property type="evidence" value="ECO:0007669"/>
    <property type="project" value="TreeGrafter"/>
</dbReference>
<dbReference type="SUPFAM" id="SSF140984">
    <property type="entry name" value="PTPA-like"/>
    <property type="match status" value="2"/>
</dbReference>
<comment type="catalytic activity">
    <reaction evidence="1 7">
        <text>[protein]-peptidylproline (omega=180) = [protein]-peptidylproline (omega=0)</text>
        <dbReference type="Rhea" id="RHEA:16237"/>
        <dbReference type="Rhea" id="RHEA-COMP:10747"/>
        <dbReference type="Rhea" id="RHEA-COMP:10748"/>
        <dbReference type="ChEBI" id="CHEBI:83833"/>
        <dbReference type="ChEBI" id="CHEBI:83834"/>
        <dbReference type="EC" id="5.2.1.8"/>
    </reaction>
</comment>
<dbReference type="AlphaFoldDB" id="A0A066WK70"/>
<evidence type="ECO:0000256" key="2">
    <source>
        <dbReference type="ARBA" id="ARBA00004496"/>
    </source>
</evidence>
<dbReference type="GO" id="GO:0003755">
    <property type="term" value="F:peptidyl-prolyl cis-trans isomerase activity"/>
    <property type="evidence" value="ECO:0007669"/>
    <property type="project" value="UniProtKB-KW"/>
</dbReference>
<dbReference type="EMBL" id="JMSN01000005">
    <property type="protein sequence ID" value="KDN52963.1"/>
    <property type="molecule type" value="Genomic_DNA"/>
</dbReference>
<keyword evidence="4 7" id="KW-0963">Cytoplasm</keyword>
<evidence type="ECO:0000256" key="1">
    <source>
        <dbReference type="ARBA" id="ARBA00000971"/>
    </source>
</evidence>
<gene>
    <name evidence="9" type="ORF">K437DRAFT_253608</name>
</gene>
<evidence type="ECO:0000313" key="10">
    <source>
        <dbReference type="Proteomes" id="UP000027361"/>
    </source>
</evidence>
<dbReference type="InterPro" id="IPR043170">
    <property type="entry name" value="PTPA_C_lid"/>
</dbReference>
<feature type="compositionally biased region" description="Polar residues" evidence="8">
    <location>
        <begin position="519"/>
        <end position="536"/>
    </location>
</feature>
<keyword evidence="6 7" id="KW-0413">Isomerase</keyword>
<comment type="subcellular location">
    <subcellularLocation>
        <location evidence="2 7">Cytoplasm</location>
    </subcellularLocation>
</comment>
<dbReference type="GO" id="GO:0007052">
    <property type="term" value="P:mitotic spindle organization"/>
    <property type="evidence" value="ECO:0007669"/>
    <property type="project" value="TreeGrafter"/>
</dbReference>
<keyword evidence="5 7" id="KW-0697">Rotamase</keyword>
<dbReference type="GO" id="GO:0000159">
    <property type="term" value="C:protein phosphatase type 2A complex"/>
    <property type="evidence" value="ECO:0007669"/>
    <property type="project" value="TreeGrafter"/>
</dbReference>
<comment type="caution">
    <text evidence="9">The sequence shown here is derived from an EMBL/GenBank/DDBJ whole genome shotgun (WGS) entry which is preliminary data.</text>
</comment>
<dbReference type="InParanoid" id="A0A066WK70"/>
<feature type="compositionally biased region" description="Polar residues" evidence="8">
    <location>
        <begin position="305"/>
        <end position="328"/>
    </location>
</feature>
<name>A0A066WK70_TILAU</name>
<dbReference type="CDD" id="cd04087">
    <property type="entry name" value="PTPA"/>
    <property type="match status" value="1"/>
</dbReference>
<dbReference type="OrthoDB" id="16120at2759"/>
<dbReference type="STRING" id="1037660.A0A066WK70"/>